<dbReference type="GO" id="GO:0005886">
    <property type="term" value="C:plasma membrane"/>
    <property type="evidence" value="ECO:0007669"/>
    <property type="project" value="UniProtKB-SubCell"/>
</dbReference>
<keyword evidence="5 6" id="KW-0472">Membrane</keyword>
<evidence type="ECO:0000256" key="2">
    <source>
        <dbReference type="ARBA" id="ARBA00022475"/>
    </source>
</evidence>
<evidence type="ECO:0000256" key="4">
    <source>
        <dbReference type="ARBA" id="ARBA00022989"/>
    </source>
</evidence>
<accession>A0A1K1WTD3</accession>
<evidence type="ECO:0000313" key="8">
    <source>
        <dbReference type="Proteomes" id="UP000182350"/>
    </source>
</evidence>
<name>A0A1K1WTD3_9GAMM</name>
<evidence type="ECO:0000256" key="1">
    <source>
        <dbReference type="ARBA" id="ARBA00004651"/>
    </source>
</evidence>
<reference evidence="7 8" key="1">
    <citation type="submission" date="2016-11" db="EMBL/GenBank/DDBJ databases">
        <authorList>
            <person name="Jaros S."/>
            <person name="Januszkiewicz K."/>
            <person name="Wedrychowicz H."/>
        </authorList>
    </citation>
    <scope>NUCLEOTIDE SEQUENCE [LARGE SCALE GENOMIC DNA]</scope>
    <source>
        <strain evidence="7 8">DSM 21637</strain>
    </source>
</reference>
<protein>
    <submittedName>
        <fullName evidence="7">ATP synthase protein I</fullName>
    </submittedName>
</protein>
<evidence type="ECO:0000256" key="3">
    <source>
        <dbReference type="ARBA" id="ARBA00022692"/>
    </source>
</evidence>
<evidence type="ECO:0000313" key="7">
    <source>
        <dbReference type="EMBL" id="SFX40045.1"/>
    </source>
</evidence>
<keyword evidence="4 6" id="KW-1133">Transmembrane helix</keyword>
<comment type="subcellular location">
    <subcellularLocation>
        <location evidence="1">Cell membrane</location>
        <topology evidence="1">Multi-pass membrane protein</topology>
    </subcellularLocation>
</comment>
<keyword evidence="3 6" id="KW-0812">Transmembrane</keyword>
<feature type="transmembrane region" description="Helical" evidence="6">
    <location>
        <begin position="77"/>
        <end position="94"/>
    </location>
</feature>
<dbReference type="OrthoDB" id="5702716at2"/>
<dbReference type="EMBL" id="FPJW01000004">
    <property type="protein sequence ID" value="SFX40045.1"/>
    <property type="molecule type" value="Genomic_DNA"/>
</dbReference>
<proteinExistence type="predicted"/>
<keyword evidence="8" id="KW-1185">Reference proteome</keyword>
<dbReference type="RefSeq" id="WP_072325764.1">
    <property type="nucleotide sequence ID" value="NZ_FPJW01000004.1"/>
</dbReference>
<gene>
    <name evidence="7" type="ORF">SAMN02745752_01529</name>
</gene>
<dbReference type="AlphaFoldDB" id="A0A1K1WTD3"/>
<feature type="transmembrane region" description="Helical" evidence="6">
    <location>
        <begin position="37"/>
        <end position="57"/>
    </location>
</feature>
<dbReference type="Pfam" id="PF03899">
    <property type="entry name" value="ATP-synt_I"/>
    <property type="match status" value="1"/>
</dbReference>
<keyword evidence="2" id="KW-1003">Cell membrane</keyword>
<evidence type="ECO:0000256" key="6">
    <source>
        <dbReference type="SAM" id="Phobius"/>
    </source>
</evidence>
<feature type="transmembrane region" description="Helical" evidence="6">
    <location>
        <begin position="100"/>
        <end position="120"/>
    </location>
</feature>
<organism evidence="7 8">
    <name type="scientific">Marinospirillum alkaliphilum DSM 21637</name>
    <dbReference type="NCBI Taxonomy" id="1122209"/>
    <lineage>
        <taxon>Bacteria</taxon>
        <taxon>Pseudomonadati</taxon>
        <taxon>Pseudomonadota</taxon>
        <taxon>Gammaproteobacteria</taxon>
        <taxon>Oceanospirillales</taxon>
        <taxon>Oceanospirillaceae</taxon>
        <taxon>Marinospirillum</taxon>
    </lineage>
</organism>
<dbReference type="STRING" id="1122209.SAMN02745752_01529"/>
<evidence type="ECO:0000256" key="5">
    <source>
        <dbReference type="ARBA" id="ARBA00023136"/>
    </source>
</evidence>
<dbReference type="InterPro" id="IPR005598">
    <property type="entry name" value="ATP_synth_I"/>
</dbReference>
<dbReference type="Proteomes" id="UP000182350">
    <property type="component" value="Unassembled WGS sequence"/>
</dbReference>
<sequence length="124" mass="13845">MADLPLPPYKKLLLLQLLTALVLALLLEVSWKGSGLSALWGGMIALLPQAVFAYVMFRHRGARRIGKAVQQMFMAELLKFGLTVVLFVLVFVAVQPSNPISLLIAYSVVLMAHWLAPWLMQSRR</sequence>
<feature type="transmembrane region" description="Helical" evidence="6">
    <location>
        <begin position="12"/>
        <end position="31"/>
    </location>
</feature>